<dbReference type="PROSITE" id="PS51755">
    <property type="entry name" value="OMPR_PHOB"/>
    <property type="match status" value="1"/>
</dbReference>
<dbReference type="InterPro" id="IPR016032">
    <property type="entry name" value="Sig_transdc_resp-reg_C-effctor"/>
</dbReference>
<dbReference type="EMBL" id="LM997413">
    <property type="protein sequence ID" value="CEA06357.1"/>
    <property type="molecule type" value="Genomic_DNA"/>
</dbReference>
<evidence type="ECO:0000313" key="10">
    <source>
        <dbReference type="EMBL" id="CEA06357.1"/>
    </source>
</evidence>
<evidence type="ECO:0000256" key="5">
    <source>
        <dbReference type="ARBA" id="ARBA00023163"/>
    </source>
</evidence>
<evidence type="ECO:0000256" key="1">
    <source>
        <dbReference type="ARBA" id="ARBA00022553"/>
    </source>
</evidence>
<dbReference type="Pfam" id="PF00486">
    <property type="entry name" value="Trans_reg_C"/>
    <property type="match status" value="1"/>
</dbReference>
<evidence type="ECO:0000256" key="3">
    <source>
        <dbReference type="ARBA" id="ARBA00023015"/>
    </source>
</evidence>
<dbReference type="PATRIC" id="fig|1461581.3.peg.2700"/>
<dbReference type="RefSeq" id="WP_044500800.1">
    <property type="nucleotide sequence ID" value="NZ_LK391969.1"/>
</dbReference>
<keyword evidence="4 7" id="KW-0238">DNA-binding</keyword>
<dbReference type="SMART" id="SM00448">
    <property type="entry name" value="REC"/>
    <property type="match status" value="1"/>
</dbReference>
<dbReference type="Pfam" id="PF00072">
    <property type="entry name" value="Response_reg"/>
    <property type="match status" value="1"/>
</dbReference>
<dbReference type="GO" id="GO:0006355">
    <property type="term" value="P:regulation of DNA-templated transcription"/>
    <property type="evidence" value="ECO:0007669"/>
    <property type="project" value="InterPro"/>
</dbReference>
<dbReference type="InterPro" id="IPR001789">
    <property type="entry name" value="Sig_transdc_resp-reg_receiver"/>
</dbReference>
<sequence length="223" mass="24945">MRLLLAEDNVALADSLCASLRQAGYAVDWRTDGRDVQLLGEQEPYDLCILDLGLPGRSGLEVLQAWREQGLALPVLVLTARGSWTERVEGLRAGADDYLTKPFHPEELLLRIQGLLRRSHGREPQNQLRAVGLVLDEASQQVSGPGLDAVQLSASEFRLLRCFMLHAGQLVSKSRLAEHLYDYEAERDSNVIEVQINHLRRKLGKQTIETRRGQGYVLVGRQA</sequence>
<dbReference type="FunFam" id="3.40.50.2300:FF:000002">
    <property type="entry name" value="DNA-binding response regulator PhoP"/>
    <property type="match status" value="1"/>
</dbReference>
<dbReference type="AlphaFoldDB" id="A0A078MLN5"/>
<dbReference type="OrthoDB" id="9802426at2"/>
<feature type="domain" description="OmpR/PhoB-type" evidence="9">
    <location>
        <begin position="125"/>
        <end position="220"/>
    </location>
</feature>
<dbReference type="GO" id="GO:0032993">
    <property type="term" value="C:protein-DNA complex"/>
    <property type="evidence" value="ECO:0007669"/>
    <property type="project" value="TreeGrafter"/>
</dbReference>
<evidence type="ECO:0000256" key="6">
    <source>
        <dbReference type="PROSITE-ProRule" id="PRU00169"/>
    </source>
</evidence>
<dbReference type="Gene3D" id="6.10.250.690">
    <property type="match status" value="1"/>
</dbReference>
<dbReference type="SUPFAM" id="SSF52172">
    <property type="entry name" value="CheY-like"/>
    <property type="match status" value="1"/>
</dbReference>
<dbReference type="GO" id="GO:0005829">
    <property type="term" value="C:cytosol"/>
    <property type="evidence" value="ECO:0007669"/>
    <property type="project" value="TreeGrafter"/>
</dbReference>
<dbReference type="PANTHER" id="PTHR48111">
    <property type="entry name" value="REGULATOR OF RPOS"/>
    <property type="match status" value="1"/>
</dbReference>
<evidence type="ECO:0000256" key="7">
    <source>
        <dbReference type="PROSITE-ProRule" id="PRU01091"/>
    </source>
</evidence>
<dbReference type="SUPFAM" id="SSF46894">
    <property type="entry name" value="C-terminal effector domain of the bipartite response regulators"/>
    <property type="match status" value="1"/>
</dbReference>
<dbReference type="PROSITE" id="PS50110">
    <property type="entry name" value="RESPONSE_REGULATORY"/>
    <property type="match status" value="1"/>
</dbReference>
<protein>
    <submittedName>
        <fullName evidence="10">Two component transcriptional regulator, winged helix family</fullName>
    </submittedName>
</protein>
<evidence type="ECO:0000256" key="4">
    <source>
        <dbReference type="ARBA" id="ARBA00023125"/>
    </source>
</evidence>
<keyword evidence="5" id="KW-0804">Transcription</keyword>
<dbReference type="CDD" id="cd00383">
    <property type="entry name" value="trans_reg_C"/>
    <property type="match status" value="1"/>
</dbReference>
<accession>A0A078MLN5</accession>
<name>A0A078MLN5_9PSED</name>
<keyword evidence="3" id="KW-0805">Transcription regulation</keyword>
<keyword evidence="2" id="KW-0902">Two-component regulatory system</keyword>
<feature type="domain" description="Response regulatory" evidence="8">
    <location>
        <begin position="2"/>
        <end position="116"/>
    </location>
</feature>
<dbReference type="GO" id="GO:0000156">
    <property type="term" value="F:phosphorelay response regulator activity"/>
    <property type="evidence" value="ECO:0007669"/>
    <property type="project" value="TreeGrafter"/>
</dbReference>
<dbReference type="InterPro" id="IPR039420">
    <property type="entry name" value="WalR-like"/>
</dbReference>
<keyword evidence="1 6" id="KW-0597">Phosphoprotein</keyword>
<dbReference type="GO" id="GO:0000976">
    <property type="term" value="F:transcription cis-regulatory region binding"/>
    <property type="evidence" value="ECO:0007669"/>
    <property type="project" value="TreeGrafter"/>
</dbReference>
<reference evidence="10" key="1">
    <citation type="submission" date="2014-07" db="EMBL/GenBank/DDBJ databases">
        <authorList>
            <person name="Urmite Genomes Urmite Genomes"/>
        </authorList>
    </citation>
    <scope>NUCLEOTIDE SEQUENCE</scope>
    <source>
        <strain evidence="10">12M76_air</strain>
    </source>
</reference>
<dbReference type="PANTHER" id="PTHR48111:SF37">
    <property type="entry name" value="RESPONSE REGULATOR PROTEIN CARR"/>
    <property type="match status" value="1"/>
</dbReference>
<dbReference type="Gene3D" id="3.40.50.2300">
    <property type="match status" value="1"/>
</dbReference>
<evidence type="ECO:0000259" key="9">
    <source>
        <dbReference type="PROSITE" id="PS51755"/>
    </source>
</evidence>
<dbReference type="SMART" id="SM00862">
    <property type="entry name" value="Trans_reg_C"/>
    <property type="match status" value="1"/>
</dbReference>
<evidence type="ECO:0000259" key="8">
    <source>
        <dbReference type="PROSITE" id="PS50110"/>
    </source>
</evidence>
<proteinExistence type="predicted"/>
<dbReference type="EMBL" id="LK391969">
    <property type="protein sequence ID" value="CEF27782.1"/>
    <property type="molecule type" value="Genomic_DNA"/>
</dbReference>
<dbReference type="InterPro" id="IPR036388">
    <property type="entry name" value="WH-like_DNA-bd_sf"/>
</dbReference>
<dbReference type="CDD" id="cd19934">
    <property type="entry name" value="REC_OmpR_EcPhoP-like"/>
    <property type="match status" value="1"/>
</dbReference>
<organism evidence="10">
    <name type="scientific">Pseudomonas saudimassiliensis</name>
    <dbReference type="NCBI Taxonomy" id="1461581"/>
    <lineage>
        <taxon>Bacteria</taxon>
        <taxon>Pseudomonadati</taxon>
        <taxon>Pseudomonadota</taxon>
        <taxon>Gammaproteobacteria</taxon>
        <taxon>Pseudomonadales</taxon>
        <taxon>Pseudomonadaceae</taxon>
        <taxon>Pseudomonas</taxon>
    </lineage>
</organism>
<dbReference type="Gene3D" id="1.10.10.10">
    <property type="entry name" value="Winged helix-like DNA-binding domain superfamily/Winged helix DNA-binding domain"/>
    <property type="match status" value="1"/>
</dbReference>
<feature type="DNA-binding region" description="OmpR/PhoB-type" evidence="7">
    <location>
        <begin position="125"/>
        <end position="220"/>
    </location>
</feature>
<dbReference type="InterPro" id="IPR001867">
    <property type="entry name" value="OmpR/PhoB-type_DNA-bd"/>
</dbReference>
<gene>
    <name evidence="10" type="ORF">BN1049_02741</name>
</gene>
<dbReference type="InterPro" id="IPR011006">
    <property type="entry name" value="CheY-like_superfamily"/>
</dbReference>
<evidence type="ECO:0000256" key="2">
    <source>
        <dbReference type="ARBA" id="ARBA00023012"/>
    </source>
</evidence>
<feature type="modified residue" description="4-aspartylphosphate" evidence="6">
    <location>
        <position position="51"/>
    </location>
</feature>